<dbReference type="EMBL" id="PQGG01000043">
    <property type="protein sequence ID" value="POP51160.1"/>
    <property type="molecule type" value="Genomic_DNA"/>
</dbReference>
<protein>
    <recommendedName>
        <fullName evidence="4">Kazal-like domain-containing protein</fullName>
    </recommendedName>
</protein>
<evidence type="ECO:0000256" key="1">
    <source>
        <dbReference type="SAM" id="SignalP"/>
    </source>
</evidence>
<accession>A0A2S4HB24</accession>
<dbReference type="Proteomes" id="UP000237222">
    <property type="component" value="Unassembled WGS sequence"/>
</dbReference>
<comment type="caution">
    <text evidence="2">The sequence shown here is derived from an EMBL/GenBank/DDBJ whole genome shotgun (WGS) entry which is preliminary data.</text>
</comment>
<name>A0A2S4HB24_9GAMM</name>
<evidence type="ECO:0000313" key="2">
    <source>
        <dbReference type="EMBL" id="POP51160.1"/>
    </source>
</evidence>
<dbReference type="OrthoDB" id="5298703at2"/>
<proteinExistence type="predicted"/>
<feature type="chain" id="PRO_5015635243" description="Kazal-like domain-containing protein" evidence="1">
    <location>
        <begin position="29"/>
        <end position="113"/>
    </location>
</feature>
<reference evidence="2" key="1">
    <citation type="submission" date="2018-01" db="EMBL/GenBank/DDBJ databases">
        <authorList>
            <person name="Yu X.-D."/>
        </authorList>
    </citation>
    <scope>NUCLEOTIDE SEQUENCE</scope>
    <source>
        <strain evidence="2">ZX-21</strain>
    </source>
</reference>
<keyword evidence="1" id="KW-0732">Signal</keyword>
<evidence type="ECO:0008006" key="4">
    <source>
        <dbReference type="Google" id="ProtNLM"/>
    </source>
</evidence>
<gene>
    <name evidence="2" type="ORF">C0068_18495</name>
</gene>
<evidence type="ECO:0000313" key="3">
    <source>
        <dbReference type="Proteomes" id="UP000237222"/>
    </source>
</evidence>
<dbReference type="AlphaFoldDB" id="A0A2S4HB24"/>
<sequence>MALLNGCNNRRSRLALFSISLITLFAISACTSTPKDAPSPPDMQGGFTQCESPRPQMCTREYRPVCGHIDTGIRCVTAPCPSERHQTYGNACGACADEKVIGYEVGDCASYGK</sequence>
<organism evidence="2 3">
    <name type="scientific">Zhongshania marina</name>
    <dbReference type="NCBI Taxonomy" id="2304603"/>
    <lineage>
        <taxon>Bacteria</taxon>
        <taxon>Pseudomonadati</taxon>
        <taxon>Pseudomonadota</taxon>
        <taxon>Gammaproteobacteria</taxon>
        <taxon>Cellvibrionales</taxon>
        <taxon>Spongiibacteraceae</taxon>
        <taxon>Zhongshania</taxon>
    </lineage>
</organism>
<dbReference type="RefSeq" id="WP_103685953.1">
    <property type="nucleotide sequence ID" value="NZ_PQGG01000043.1"/>
</dbReference>
<dbReference type="Gene3D" id="3.30.60.30">
    <property type="match status" value="1"/>
</dbReference>
<feature type="signal peptide" evidence="1">
    <location>
        <begin position="1"/>
        <end position="28"/>
    </location>
</feature>